<gene>
    <name evidence="2" type="ORF">Thini_0842</name>
</gene>
<dbReference type="Proteomes" id="UP000005317">
    <property type="component" value="Unassembled WGS sequence"/>
</dbReference>
<protein>
    <submittedName>
        <fullName evidence="2">Uncharacterized protein</fullName>
    </submittedName>
</protein>
<keyword evidence="1" id="KW-0472">Membrane</keyword>
<accession>A0A656HDE1</accession>
<keyword evidence="1" id="KW-1133">Transmembrane helix</keyword>
<feature type="transmembrane region" description="Helical" evidence="1">
    <location>
        <begin position="12"/>
        <end position="31"/>
    </location>
</feature>
<proteinExistence type="predicted"/>
<dbReference type="EMBL" id="JH651384">
    <property type="protein sequence ID" value="EIJ33470.1"/>
    <property type="molecule type" value="Genomic_DNA"/>
</dbReference>
<evidence type="ECO:0000313" key="2">
    <source>
        <dbReference type="EMBL" id="EIJ33470.1"/>
    </source>
</evidence>
<feature type="transmembrane region" description="Helical" evidence="1">
    <location>
        <begin position="37"/>
        <end position="58"/>
    </location>
</feature>
<organism evidence="2 3">
    <name type="scientific">Thiothrix nivea (strain ATCC 35100 / DSM 5205 / JP2)</name>
    <dbReference type="NCBI Taxonomy" id="870187"/>
    <lineage>
        <taxon>Bacteria</taxon>
        <taxon>Pseudomonadati</taxon>
        <taxon>Pseudomonadota</taxon>
        <taxon>Gammaproteobacteria</taxon>
        <taxon>Thiotrichales</taxon>
        <taxon>Thiotrichaceae</taxon>
        <taxon>Thiothrix</taxon>
    </lineage>
</organism>
<keyword evidence="3" id="KW-1185">Reference proteome</keyword>
<dbReference type="AlphaFoldDB" id="A0A656HDE1"/>
<sequence>MQDPDQDPEQQRNFWIGNGLLGLALLMLFFMEPLSEMLGMGAVAAWMVCAAAGTYFIMKK</sequence>
<dbReference type="RefSeq" id="WP_002707421.1">
    <property type="nucleotide sequence ID" value="NZ_JH651384.1"/>
</dbReference>
<evidence type="ECO:0000313" key="3">
    <source>
        <dbReference type="Proteomes" id="UP000005317"/>
    </source>
</evidence>
<reference evidence="3" key="1">
    <citation type="journal article" date="2011" name="Stand. Genomic Sci.">
        <title>Genome sequence of the filamentous, gliding Thiothrix nivea neotype strain (JP2(T)).</title>
        <authorList>
            <person name="Lapidus A."/>
            <person name="Nolan M."/>
            <person name="Lucas S."/>
            <person name="Glavina Del Rio T."/>
            <person name="Tice H."/>
            <person name="Cheng J.F."/>
            <person name="Tapia R."/>
            <person name="Han C."/>
            <person name="Goodwin L."/>
            <person name="Pitluck S."/>
            <person name="Liolios K."/>
            <person name="Pagani I."/>
            <person name="Ivanova N."/>
            <person name="Huntemann M."/>
            <person name="Mavromatis K."/>
            <person name="Mikhailova N."/>
            <person name="Pati A."/>
            <person name="Chen A."/>
            <person name="Palaniappan K."/>
            <person name="Land M."/>
            <person name="Brambilla E.M."/>
            <person name="Rohde M."/>
            <person name="Abt B."/>
            <person name="Verbarg S."/>
            <person name="Goker M."/>
            <person name="Bristow J."/>
            <person name="Eisen J.A."/>
            <person name="Markowitz V."/>
            <person name="Hugenholtz P."/>
            <person name="Kyrpides N.C."/>
            <person name="Klenk H.P."/>
            <person name="Woyke T."/>
        </authorList>
    </citation>
    <scope>NUCLEOTIDE SEQUENCE [LARGE SCALE GENOMIC DNA]</scope>
    <source>
        <strain evidence="3">ATCC 35100 / DSM 5205 / JP2</strain>
    </source>
</reference>
<name>A0A656HDE1_THINJ</name>
<evidence type="ECO:0000256" key="1">
    <source>
        <dbReference type="SAM" id="Phobius"/>
    </source>
</evidence>
<keyword evidence="1" id="KW-0812">Transmembrane</keyword>